<feature type="binding site" evidence="4">
    <location>
        <position position="103"/>
    </location>
    <ligand>
        <name>pyridoxal 5'-phosphate</name>
        <dbReference type="ChEBI" id="CHEBI:597326"/>
    </ligand>
</feature>
<dbReference type="PIRSF" id="PIRSF038800">
    <property type="entry name" value="KYNU"/>
    <property type="match status" value="1"/>
</dbReference>
<comment type="function">
    <text evidence="4 6">Catalyzes the cleavage of L-kynurenine (L-Kyn) and L-3-hydroxykynurenine (L-3OHKyn) into anthranilic acid (AA) and 3-hydroxyanthranilic acid (3-OHAA), respectively.</text>
</comment>
<protein>
    <recommendedName>
        <fullName evidence="4 5">Kynureninase</fullName>
        <ecNumber evidence="4 5">3.7.1.3</ecNumber>
    </recommendedName>
    <alternativeName>
        <fullName evidence="4">L-kynurenine hydrolase</fullName>
    </alternativeName>
</protein>
<comment type="similarity">
    <text evidence="4 6">Belongs to the kynureninase family.</text>
</comment>
<comment type="catalytic activity">
    <reaction evidence="6">
        <text>3-hydroxy-L-kynurenine + H2O = 3-hydroxyanthranilate + L-alanine + H(+)</text>
        <dbReference type="Rhea" id="RHEA:25143"/>
        <dbReference type="ChEBI" id="CHEBI:15377"/>
        <dbReference type="ChEBI" id="CHEBI:15378"/>
        <dbReference type="ChEBI" id="CHEBI:36559"/>
        <dbReference type="ChEBI" id="CHEBI:57972"/>
        <dbReference type="ChEBI" id="CHEBI:58125"/>
        <dbReference type="EC" id="3.7.1.3"/>
    </reaction>
</comment>
<evidence type="ECO:0000256" key="6">
    <source>
        <dbReference type="PIRNR" id="PIRNR038800"/>
    </source>
</evidence>
<dbReference type="GO" id="GO:0043420">
    <property type="term" value="P:anthranilate metabolic process"/>
    <property type="evidence" value="ECO:0007669"/>
    <property type="project" value="TreeGrafter"/>
</dbReference>
<dbReference type="InterPro" id="IPR015422">
    <property type="entry name" value="PyrdxlP-dep_Trfase_small"/>
</dbReference>
<dbReference type="FunFam" id="3.40.640.10:FF:000031">
    <property type="entry name" value="Kynureninase"/>
    <property type="match status" value="1"/>
</dbReference>
<dbReference type="GO" id="GO:0030170">
    <property type="term" value="F:pyridoxal phosphate binding"/>
    <property type="evidence" value="ECO:0007669"/>
    <property type="project" value="UniProtKB-UniRule"/>
</dbReference>
<comment type="pathway">
    <text evidence="4 6">Amino-acid degradation; L-kynurenine degradation; L-alanine and anthranilate from L-kynurenine: step 1/1.</text>
</comment>
<feature type="binding site" evidence="4">
    <location>
        <position position="104"/>
    </location>
    <ligand>
        <name>pyridoxal 5'-phosphate</name>
        <dbReference type="ChEBI" id="CHEBI:597326"/>
    </ligand>
</feature>
<dbReference type="OrthoDB" id="9812626at2"/>
<dbReference type="Proteomes" id="UP000263900">
    <property type="component" value="Chromosome"/>
</dbReference>
<dbReference type="SUPFAM" id="SSF53383">
    <property type="entry name" value="PLP-dependent transferases"/>
    <property type="match status" value="1"/>
</dbReference>
<organism evidence="7 8">
    <name type="scientific">Paraflavitalea soli</name>
    <dbReference type="NCBI Taxonomy" id="2315862"/>
    <lineage>
        <taxon>Bacteria</taxon>
        <taxon>Pseudomonadati</taxon>
        <taxon>Bacteroidota</taxon>
        <taxon>Chitinophagia</taxon>
        <taxon>Chitinophagales</taxon>
        <taxon>Chitinophagaceae</taxon>
        <taxon>Paraflavitalea</taxon>
    </lineage>
</organism>
<dbReference type="InterPro" id="IPR010111">
    <property type="entry name" value="Kynureninase"/>
</dbReference>
<comment type="subunit">
    <text evidence="4 6">Homodimer.</text>
</comment>
<dbReference type="GO" id="GO:0030429">
    <property type="term" value="F:kynureninase activity"/>
    <property type="evidence" value="ECO:0007669"/>
    <property type="project" value="UniProtKB-UniRule"/>
</dbReference>
<dbReference type="UniPathway" id="UPA00253">
    <property type="reaction ID" value="UER00329"/>
</dbReference>
<sequence>MENNLPYAQSLDAQDPLAPFRNEFLIPEHKGSQQIYFLGNSLGLQPRRTQARLQEVLNAWAQYGVEGFFMGGQPWLQYHDTLTAPLATIVGALPHEVVVMNQLTVNLHLLMVSFYRPQGRRRKIICEAKAFPSDQYMFETHVKHLGFHPEEVIIEVGPRVGEHTIRTEDILQAIDQHKDELALVLWGGINYYTGQLFDMSAIAKAAQAAGAKVGFDLAHAAGNVPLQLHQWNVDFACWCSYKYLNSGPGAIGGVYIHERYHHDPEIHRFAGWWGYQKDTRFLMQKGFVPIPSAEGWQLSTPSLLLYAAHKAALEIVSEAGWDQLQQKRKKLNDWLWFLLEDLEKATGGAAIEFITPREETARGCQVSMLMLRDGKQLFDQLTAAGIMVDWREPNVIRLAPVPLYNTFEEVWRFVDTLKKLIEQQVK</sequence>
<feature type="binding site" evidence="4">
    <location>
        <position position="219"/>
    </location>
    <ligand>
        <name>pyridoxal 5'-phosphate</name>
        <dbReference type="ChEBI" id="CHEBI:597326"/>
    </ligand>
</feature>
<comment type="pathway">
    <text evidence="4 6">Cofactor biosynthesis; NAD(+) biosynthesis; quinolinate from L-kynurenine: step 2/3.</text>
</comment>
<keyword evidence="3 4" id="KW-0663">Pyridoxal phosphate</keyword>
<feature type="binding site" evidence="4">
    <location>
        <begin position="131"/>
        <end position="134"/>
    </location>
    <ligand>
        <name>pyridoxal 5'-phosphate</name>
        <dbReference type="ChEBI" id="CHEBI:597326"/>
    </ligand>
</feature>
<comment type="catalytic activity">
    <reaction evidence="4 6">
        <text>L-kynurenine + H2O = anthranilate + L-alanine + H(+)</text>
        <dbReference type="Rhea" id="RHEA:16813"/>
        <dbReference type="ChEBI" id="CHEBI:15377"/>
        <dbReference type="ChEBI" id="CHEBI:15378"/>
        <dbReference type="ChEBI" id="CHEBI:16567"/>
        <dbReference type="ChEBI" id="CHEBI:57959"/>
        <dbReference type="ChEBI" id="CHEBI:57972"/>
        <dbReference type="EC" id="3.7.1.3"/>
    </reaction>
</comment>
<evidence type="ECO:0000256" key="3">
    <source>
        <dbReference type="ARBA" id="ARBA00022898"/>
    </source>
</evidence>
<evidence type="ECO:0000313" key="8">
    <source>
        <dbReference type="Proteomes" id="UP000263900"/>
    </source>
</evidence>
<dbReference type="GO" id="GO:0005737">
    <property type="term" value="C:cytoplasm"/>
    <property type="evidence" value="ECO:0007669"/>
    <property type="project" value="UniProtKB-UniRule"/>
</dbReference>
<evidence type="ECO:0000256" key="2">
    <source>
        <dbReference type="ARBA" id="ARBA00022801"/>
    </source>
</evidence>
<dbReference type="GO" id="GO:0019805">
    <property type="term" value="P:quinolinate biosynthetic process"/>
    <property type="evidence" value="ECO:0007669"/>
    <property type="project" value="UniProtKB-UniRule"/>
</dbReference>
<dbReference type="KEGG" id="pseg:D3H65_30720"/>
<gene>
    <name evidence="4 7" type="primary">kynU</name>
    <name evidence="7" type="ORF">D3H65_30720</name>
</gene>
<feature type="binding site" evidence="4">
    <location>
        <position position="241"/>
    </location>
    <ligand>
        <name>pyridoxal 5'-phosphate</name>
        <dbReference type="ChEBI" id="CHEBI:597326"/>
    </ligand>
</feature>
<dbReference type="Gene3D" id="3.90.1150.10">
    <property type="entry name" value="Aspartate Aminotransferase, domain 1"/>
    <property type="match status" value="1"/>
</dbReference>
<dbReference type="EC" id="3.7.1.3" evidence="4 5"/>
<dbReference type="UniPathway" id="UPA00334">
    <property type="reaction ID" value="UER00455"/>
</dbReference>
<evidence type="ECO:0000256" key="5">
    <source>
        <dbReference type="NCBIfam" id="TIGR01814"/>
    </source>
</evidence>
<dbReference type="RefSeq" id="WP_119053974.1">
    <property type="nucleotide sequence ID" value="NZ_CP032157.1"/>
</dbReference>
<evidence type="ECO:0000256" key="1">
    <source>
        <dbReference type="ARBA" id="ARBA00022642"/>
    </source>
</evidence>
<feature type="binding site" evidence="4">
    <location>
        <position position="300"/>
    </location>
    <ligand>
        <name>pyridoxal 5'-phosphate</name>
        <dbReference type="ChEBI" id="CHEBI:597326"/>
    </ligand>
</feature>
<dbReference type="Gene3D" id="3.40.640.10">
    <property type="entry name" value="Type I PLP-dependent aspartate aminotransferase-like (Major domain)"/>
    <property type="match status" value="1"/>
</dbReference>
<comment type="caution">
    <text evidence="4">Lacks conserved residue(s) required for the propagation of feature annotation.</text>
</comment>
<dbReference type="GO" id="GO:0097053">
    <property type="term" value="P:L-kynurenine catabolic process"/>
    <property type="evidence" value="ECO:0007669"/>
    <property type="project" value="UniProtKB-UniRule"/>
</dbReference>
<proteinExistence type="inferred from homology"/>
<dbReference type="PANTHER" id="PTHR14084">
    <property type="entry name" value="KYNURENINASE"/>
    <property type="match status" value="1"/>
</dbReference>
<feature type="binding site" evidence="4">
    <location>
        <position position="272"/>
    </location>
    <ligand>
        <name>pyridoxal 5'-phosphate</name>
        <dbReference type="ChEBI" id="CHEBI:597326"/>
    </ligand>
</feature>
<dbReference type="NCBIfam" id="TIGR01814">
    <property type="entry name" value="kynureninase"/>
    <property type="match status" value="1"/>
</dbReference>
<name>A0A3B7N8B6_9BACT</name>
<dbReference type="GO" id="GO:0019441">
    <property type="term" value="P:L-tryptophan catabolic process to kynurenine"/>
    <property type="evidence" value="ECO:0007669"/>
    <property type="project" value="TreeGrafter"/>
</dbReference>
<keyword evidence="2 4" id="KW-0378">Hydrolase</keyword>
<dbReference type="InterPro" id="IPR015424">
    <property type="entry name" value="PyrdxlP-dep_Trfase"/>
</dbReference>
<evidence type="ECO:0000256" key="4">
    <source>
        <dbReference type="HAMAP-Rule" id="MF_01970"/>
    </source>
</evidence>
<dbReference type="Pfam" id="PF22580">
    <property type="entry name" value="KYNU_C"/>
    <property type="match status" value="1"/>
</dbReference>
<comment type="cofactor">
    <cofactor evidence="4 6">
        <name>pyridoxal 5'-phosphate</name>
        <dbReference type="ChEBI" id="CHEBI:597326"/>
    </cofactor>
</comment>
<reference evidence="7 8" key="1">
    <citation type="submission" date="2018-09" db="EMBL/GenBank/DDBJ databases">
        <title>Genome sequencing of strain 6GH32-13.</title>
        <authorList>
            <person name="Weon H.-Y."/>
            <person name="Heo J."/>
            <person name="Kwon S.-W."/>
        </authorList>
    </citation>
    <scope>NUCLEOTIDE SEQUENCE [LARGE SCALE GENOMIC DNA]</scope>
    <source>
        <strain evidence="7 8">5GH32-13</strain>
    </source>
</reference>
<feature type="modified residue" description="N6-(pyridoxal phosphate)lysine" evidence="4">
    <location>
        <position position="242"/>
    </location>
</feature>
<keyword evidence="1 4" id="KW-0662">Pyridine nucleotide biosynthesis</keyword>
<feature type="binding site" evidence="4">
    <location>
        <position position="216"/>
    </location>
    <ligand>
        <name>pyridoxal 5'-phosphate</name>
        <dbReference type="ChEBI" id="CHEBI:597326"/>
    </ligand>
</feature>
<dbReference type="InterPro" id="IPR015421">
    <property type="entry name" value="PyrdxlP-dep_Trfase_major"/>
</dbReference>
<dbReference type="GO" id="GO:0009435">
    <property type="term" value="P:NAD+ biosynthetic process"/>
    <property type="evidence" value="ECO:0007669"/>
    <property type="project" value="UniProtKB-UniRule"/>
</dbReference>
<dbReference type="EMBL" id="CP032157">
    <property type="protein sequence ID" value="AXY78101.1"/>
    <property type="molecule type" value="Genomic_DNA"/>
</dbReference>
<dbReference type="HAMAP" id="MF_01970">
    <property type="entry name" value="Kynureninase"/>
    <property type="match status" value="1"/>
</dbReference>
<dbReference type="AlphaFoldDB" id="A0A3B7N8B6"/>
<evidence type="ECO:0000313" key="7">
    <source>
        <dbReference type="EMBL" id="AXY78101.1"/>
    </source>
</evidence>
<accession>A0A3B7N8B6</accession>
<dbReference type="PANTHER" id="PTHR14084:SF0">
    <property type="entry name" value="KYNURENINASE"/>
    <property type="match status" value="1"/>
</dbReference>
<keyword evidence="8" id="KW-1185">Reference proteome</keyword>